<dbReference type="InterPro" id="IPR006070">
    <property type="entry name" value="Sua5-like_dom"/>
</dbReference>
<feature type="binding site" evidence="14">
    <location>
        <position position="190"/>
    </location>
    <ligand>
        <name>L-threonine</name>
        <dbReference type="ChEBI" id="CHEBI:57926"/>
    </ligand>
</feature>
<evidence type="ECO:0000256" key="6">
    <source>
        <dbReference type="ARBA" id="ARBA00022679"/>
    </source>
</evidence>
<evidence type="ECO:0000259" key="15">
    <source>
        <dbReference type="PROSITE" id="PS51163"/>
    </source>
</evidence>
<evidence type="ECO:0000256" key="2">
    <source>
        <dbReference type="ARBA" id="ARBA00007663"/>
    </source>
</evidence>
<dbReference type="InterPro" id="IPR005145">
    <property type="entry name" value="Sua5_C"/>
</dbReference>
<feature type="binding site" evidence="14">
    <location>
        <position position="70"/>
    </location>
    <ligand>
        <name>ATP</name>
        <dbReference type="ChEBI" id="CHEBI:30616"/>
    </ligand>
</feature>
<evidence type="ECO:0000256" key="10">
    <source>
        <dbReference type="ARBA" id="ARBA00022840"/>
    </source>
</evidence>
<keyword evidence="10 13" id="KW-0067">ATP-binding</keyword>
<feature type="binding site" evidence="14">
    <location>
        <position position="152"/>
    </location>
    <ligand>
        <name>ATP</name>
        <dbReference type="ChEBI" id="CHEBI:30616"/>
    </ligand>
</feature>
<feature type="binding site" evidence="14">
    <location>
        <position position="75"/>
    </location>
    <ligand>
        <name>L-threonine</name>
        <dbReference type="ChEBI" id="CHEBI:57926"/>
    </ligand>
</feature>
<evidence type="ECO:0000256" key="13">
    <source>
        <dbReference type="PIRNR" id="PIRNR004930"/>
    </source>
</evidence>
<feature type="binding site" evidence="14">
    <location>
        <position position="243"/>
    </location>
    <ligand>
        <name>ATP</name>
        <dbReference type="ChEBI" id="CHEBI:30616"/>
    </ligand>
</feature>
<dbReference type="InterPro" id="IPR017945">
    <property type="entry name" value="DHBP_synth_RibB-like_a/b_dom"/>
</dbReference>
<dbReference type="GO" id="GO:0000049">
    <property type="term" value="F:tRNA binding"/>
    <property type="evidence" value="ECO:0007669"/>
    <property type="project" value="TreeGrafter"/>
</dbReference>
<evidence type="ECO:0000256" key="14">
    <source>
        <dbReference type="PIRSR" id="PIRSR004930-1"/>
    </source>
</evidence>
<dbReference type="InterPro" id="IPR038385">
    <property type="entry name" value="Sua5/YwlC_C"/>
</dbReference>
<organism evidence="16 17">
    <name type="scientific">Bacillus aerolatus</name>
    <dbReference type="NCBI Taxonomy" id="2653354"/>
    <lineage>
        <taxon>Bacteria</taxon>
        <taxon>Bacillati</taxon>
        <taxon>Bacillota</taxon>
        <taxon>Bacilli</taxon>
        <taxon>Bacillales</taxon>
        <taxon>Bacillaceae</taxon>
        <taxon>Bacillus</taxon>
    </lineage>
</organism>
<evidence type="ECO:0000256" key="3">
    <source>
        <dbReference type="ARBA" id="ARBA00012584"/>
    </source>
</evidence>
<evidence type="ECO:0000256" key="11">
    <source>
        <dbReference type="ARBA" id="ARBA00029774"/>
    </source>
</evidence>
<dbReference type="FunFam" id="3.40.50.11030:FF:000001">
    <property type="entry name" value="Threonylcarbamoyl-AMP synthase"/>
    <property type="match status" value="1"/>
</dbReference>
<comment type="caution">
    <text evidence="16">The sequence shown here is derived from an EMBL/GenBank/DDBJ whole genome shotgun (WGS) entry which is preliminary data.</text>
</comment>
<dbReference type="GO" id="GO:0006450">
    <property type="term" value="P:regulation of translational fidelity"/>
    <property type="evidence" value="ECO:0007669"/>
    <property type="project" value="TreeGrafter"/>
</dbReference>
<comment type="catalytic activity">
    <reaction evidence="12 13">
        <text>L-threonine + hydrogencarbonate + ATP = L-threonylcarbamoyladenylate + diphosphate + H2O</text>
        <dbReference type="Rhea" id="RHEA:36407"/>
        <dbReference type="ChEBI" id="CHEBI:15377"/>
        <dbReference type="ChEBI" id="CHEBI:17544"/>
        <dbReference type="ChEBI" id="CHEBI:30616"/>
        <dbReference type="ChEBI" id="CHEBI:33019"/>
        <dbReference type="ChEBI" id="CHEBI:57926"/>
        <dbReference type="ChEBI" id="CHEBI:73682"/>
        <dbReference type="EC" id="2.7.7.87"/>
    </reaction>
</comment>
<dbReference type="PIRSF" id="PIRSF004930">
    <property type="entry name" value="Tln_factor_SUA5"/>
    <property type="match status" value="1"/>
</dbReference>
<dbReference type="GO" id="GO:0005524">
    <property type="term" value="F:ATP binding"/>
    <property type="evidence" value="ECO:0007669"/>
    <property type="project" value="UniProtKB-UniRule"/>
</dbReference>
<dbReference type="Proteomes" id="UP000429595">
    <property type="component" value="Unassembled WGS sequence"/>
</dbReference>
<feature type="binding site" evidence="14">
    <location>
        <position position="130"/>
    </location>
    <ligand>
        <name>L-threonine</name>
        <dbReference type="ChEBI" id="CHEBI:57926"/>
    </ligand>
</feature>
<dbReference type="GO" id="GO:0005737">
    <property type="term" value="C:cytoplasm"/>
    <property type="evidence" value="ECO:0007669"/>
    <property type="project" value="UniProtKB-SubCell"/>
</dbReference>
<reference evidence="16 17" key="1">
    <citation type="submission" date="2019-10" db="EMBL/GenBank/DDBJ databases">
        <title>Bacillus aerolatum sp. nov., isolated from bioaerosol of sport playgrounds.</title>
        <authorList>
            <person name="Chen P."/>
            <person name="Zhang G."/>
        </authorList>
    </citation>
    <scope>NUCLEOTIDE SEQUENCE [LARGE SCALE GENOMIC DNA]</scope>
    <source>
        <strain evidence="16 17">CX253</strain>
    </source>
</reference>
<feature type="binding site" evidence="14">
    <location>
        <position position="43"/>
    </location>
    <ligand>
        <name>L-threonine</name>
        <dbReference type="ChEBI" id="CHEBI:57926"/>
    </ligand>
</feature>
<dbReference type="PROSITE" id="PS51163">
    <property type="entry name" value="YRDC"/>
    <property type="match status" value="1"/>
</dbReference>
<dbReference type="Pfam" id="PF01300">
    <property type="entry name" value="Sua5_yciO_yrdC"/>
    <property type="match status" value="1"/>
</dbReference>
<comment type="function">
    <text evidence="13">Required for the formation of a threonylcarbamoyl group on adenosine at position 37 (t(6)A37) in tRNAs that read codons beginning with adenine.</text>
</comment>
<dbReference type="PANTHER" id="PTHR17490:SF16">
    <property type="entry name" value="THREONYLCARBAMOYL-AMP SYNTHASE"/>
    <property type="match status" value="1"/>
</dbReference>
<keyword evidence="9 13" id="KW-0547">Nucleotide-binding</keyword>
<dbReference type="AlphaFoldDB" id="A0A6I1FGS9"/>
<name>A0A6I1FGS9_9BACI</name>
<evidence type="ECO:0000256" key="5">
    <source>
        <dbReference type="ARBA" id="ARBA00022490"/>
    </source>
</evidence>
<dbReference type="EC" id="2.7.7.87" evidence="3 13"/>
<dbReference type="GO" id="GO:0003725">
    <property type="term" value="F:double-stranded RNA binding"/>
    <property type="evidence" value="ECO:0007669"/>
    <property type="project" value="UniProtKB-UniRule"/>
</dbReference>
<dbReference type="GO" id="GO:0061710">
    <property type="term" value="F:L-threonylcarbamoyladenylate synthase"/>
    <property type="evidence" value="ECO:0007669"/>
    <property type="project" value="UniProtKB-EC"/>
</dbReference>
<feature type="binding site" evidence="14">
    <location>
        <position position="126"/>
    </location>
    <ligand>
        <name>ATP</name>
        <dbReference type="ChEBI" id="CHEBI:30616"/>
    </ligand>
</feature>
<keyword evidence="17" id="KW-1185">Reference proteome</keyword>
<keyword evidence="7 13" id="KW-0819">tRNA processing</keyword>
<feature type="binding site" evidence="14">
    <location>
        <position position="204"/>
    </location>
    <ligand>
        <name>ATP</name>
        <dbReference type="ChEBI" id="CHEBI:30616"/>
    </ligand>
</feature>
<dbReference type="NCBIfam" id="TIGR00057">
    <property type="entry name" value="L-threonylcarbamoyladenylate synthase"/>
    <property type="match status" value="1"/>
</dbReference>
<dbReference type="GO" id="GO:0008033">
    <property type="term" value="P:tRNA processing"/>
    <property type="evidence" value="ECO:0007669"/>
    <property type="project" value="UniProtKB-KW"/>
</dbReference>
<dbReference type="EMBL" id="WEIO01000003">
    <property type="protein sequence ID" value="KAB7707477.1"/>
    <property type="molecule type" value="Genomic_DNA"/>
</dbReference>
<dbReference type="SUPFAM" id="SSF55821">
    <property type="entry name" value="YrdC/RibB"/>
    <property type="match status" value="1"/>
</dbReference>
<evidence type="ECO:0000313" key="17">
    <source>
        <dbReference type="Proteomes" id="UP000429595"/>
    </source>
</evidence>
<dbReference type="Gene3D" id="3.90.870.10">
    <property type="entry name" value="DHBP synthase"/>
    <property type="match status" value="1"/>
</dbReference>
<feature type="domain" description="YrdC-like" evidence="15">
    <location>
        <begin position="21"/>
        <end position="208"/>
    </location>
</feature>
<dbReference type="InterPro" id="IPR010923">
    <property type="entry name" value="T(6)A37_SUA5"/>
</dbReference>
<sequence length="353" mass="38068">MSEMQTKYWHVDNRVDVLKTYPQVKEAADLLKKNEVVAFPTETVYGLGGNALSDEAAAKIFAAKGRPADNPLIIHLASKQQAADVAVNISETAEKLMQAFWPGPLTIILAKQPNKLSDIVTAGLETVAVRMPDHPVALAVIQAAGLPIAAPSANRSGKPSPTSAKHVQDDLDGRIAGIVDGGETGVGVESTVVDCTGEIPVILRPGGITKEEIEAAVGETAIDAALTDTQKQPKSPGMKYTHYAPDAPVYLMEGSKEWIQSQVNRERQQGKKVGLLTTEENLSFYEADVILPCGSRKDLKTVAHSLYDVLRAFNETDVDIIYSETFSTEGVGLAIMNRLEKAAGHRWIRETSK</sequence>
<accession>A0A6I1FGS9</accession>
<comment type="similarity">
    <text evidence="2 13">Belongs to the SUA5 family.</text>
</comment>
<dbReference type="PANTHER" id="PTHR17490">
    <property type="entry name" value="SUA5"/>
    <property type="match status" value="1"/>
</dbReference>
<feature type="binding site" evidence="14">
    <location>
        <position position="160"/>
    </location>
    <ligand>
        <name>ATP</name>
        <dbReference type="ChEBI" id="CHEBI:30616"/>
    </ligand>
</feature>
<keyword evidence="5 13" id="KW-0963">Cytoplasm</keyword>
<comment type="subcellular location">
    <subcellularLocation>
        <location evidence="1 13">Cytoplasm</location>
    </subcellularLocation>
</comment>
<feature type="binding site" evidence="14">
    <location>
        <position position="150"/>
    </location>
    <ligand>
        <name>L-threonine</name>
        <dbReference type="ChEBI" id="CHEBI:57926"/>
    </ligand>
</feature>
<protein>
    <recommendedName>
        <fullName evidence="4 13">Threonylcarbamoyl-AMP synthase</fullName>
        <shortName evidence="13">TC-AMP synthase</shortName>
        <ecNumber evidence="3 13">2.7.7.87</ecNumber>
    </recommendedName>
    <alternativeName>
        <fullName evidence="11 13">L-threonylcarbamoyladenylate synthase</fullName>
    </alternativeName>
</protein>
<proteinExistence type="inferred from homology"/>
<dbReference type="Pfam" id="PF03481">
    <property type="entry name" value="Sua5_C"/>
    <property type="match status" value="1"/>
</dbReference>
<dbReference type="FunFam" id="3.90.870.10:FF:000008">
    <property type="entry name" value="Threonylcarbamoyl-AMP synthase"/>
    <property type="match status" value="1"/>
</dbReference>
<dbReference type="InterPro" id="IPR050156">
    <property type="entry name" value="TC-AMP_synthase_SUA5"/>
</dbReference>
<evidence type="ECO:0000313" key="16">
    <source>
        <dbReference type="EMBL" id="KAB7707477.1"/>
    </source>
</evidence>
<evidence type="ECO:0000256" key="8">
    <source>
        <dbReference type="ARBA" id="ARBA00022695"/>
    </source>
</evidence>
<evidence type="ECO:0000256" key="9">
    <source>
        <dbReference type="ARBA" id="ARBA00022741"/>
    </source>
</evidence>
<gene>
    <name evidence="16" type="ORF">F9802_06930</name>
</gene>
<evidence type="ECO:0000256" key="12">
    <source>
        <dbReference type="ARBA" id="ARBA00048366"/>
    </source>
</evidence>
<evidence type="ECO:0000256" key="4">
    <source>
        <dbReference type="ARBA" id="ARBA00015492"/>
    </source>
</evidence>
<keyword evidence="8 13" id="KW-0548">Nucleotidyltransferase</keyword>
<feature type="binding site" evidence="14">
    <location>
        <position position="66"/>
    </location>
    <ligand>
        <name>ATP</name>
        <dbReference type="ChEBI" id="CHEBI:30616"/>
    </ligand>
</feature>
<keyword evidence="6 13" id="KW-0808">Transferase</keyword>
<evidence type="ECO:0000256" key="1">
    <source>
        <dbReference type="ARBA" id="ARBA00004496"/>
    </source>
</evidence>
<evidence type="ECO:0000256" key="7">
    <source>
        <dbReference type="ARBA" id="ARBA00022694"/>
    </source>
</evidence>
<dbReference type="Gene3D" id="3.40.50.11030">
    <property type="entry name" value="Threonylcarbamoyl-AMP synthase, C-terminal domain"/>
    <property type="match status" value="1"/>
</dbReference>